<evidence type="ECO:0000313" key="1">
    <source>
        <dbReference type="EMBL" id="KAG5286176.1"/>
    </source>
</evidence>
<organism evidence="1 2">
    <name type="scientific">Alosa alosa</name>
    <name type="common">allis shad</name>
    <dbReference type="NCBI Taxonomy" id="278164"/>
    <lineage>
        <taxon>Eukaryota</taxon>
        <taxon>Metazoa</taxon>
        <taxon>Chordata</taxon>
        <taxon>Craniata</taxon>
        <taxon>Vertebrata</taxon>
        <taxon>Euteleostomi</taxon>
        <taxon>Actinopterygii</taxon>
        <taxon>Neopterygii</taxon>
        <taxon>Teleostei</taxon>
        <taxon>Clupei</taxon>
        <taxon>Clupeiformes</taxon>
        <taxon>Clupeoidei</taxon>
        <taxon>Clupeidae</taxon>
        <taxon>Alosa</taxon>
    </lineage>
</organism>
<reference evidence="1 2" key="1">
    <citation type="submission" date="2020-10" db="EMBL/GenBank/DDBJ databases">
        <title>Chromosome-scale genome assembly of the Allis shad, Alosa alosa.</title>
        <authorList>
            <person name="Margot Z."/>
            <person name="Christophe K."/>
            <person name="Cabau C."/>
            <person name="Louis A."/>
            <person name="Berthelot C."/>
            <person name="Parey E."/>
            <person name="Roest Crollius H."/>
            <person name="Montfort J."/>
            <person name="Robinson-Rechavi M."/>
            <person name="Bucao C."/>
            <person name="Bouchez O."/>
            <person name="Gislard M."/>
            <person name="Lluch J."/>
            <person name="Milhes M."/>
            <person name="Lampietro C."/>
            <person name="Lopez Roques C."/>
            <person name="Donnadieu C."/>
            <person name="Braasch I."/>
            <person name="Desvignes T."/>
            <person name="Postlethwait J."/>
            <person name="Bobe J."/>
            <person name="Guiguen Y."/>
        </authorList>
    </citation>
    <scope>NUCLEOTIDE SEQUENCE [LARGE SCALE GENOMIC DNA]</scope>
    <source>
        <strain evidence="1">M-15738</strain>
        <tissue evidence="1">Blood</tissue>
    </source>
</reference>
<evidence type="ECO:0000313" key="2">
    <source>
        <dbReference type="Proteomes" id="UP000823561"/>
    </source>
</evidence>
<name>A0AAV6HJR0_9TELE</name>
<protein>
    <submittedName>
        <fullName evidence="1">Uncharacterized protein</fullName>
    </submittedName>
</protein>
<dbReference type="Proteomes" id="UP000823561">
    <property type="component" value="Chromosome 1"/>
</dbReference>
<accession>A0AAV6HJR0</accession>
<gene>
    <name evidence="1" type="ORF">AALO_G00011880</name>
</gene>
<keyword evidence="2" id="KW-1185">Reference proteome</keyword>
<sequence>MEMGTLVGNTVSVERFCAHRSPLDSDWSRSPHIRRTAAGQSYHVDLYVTQGSTSCQDKKWRGGVLISSEV</sequence>
<dbReference type="AlphaFoldDB" id="A0AAV6HJR0"/>
<proteinExistence type="predicted"/>
<dbReference type="EMBL" id="JADWDJ010000001">
    <property type="protein sequence ID" value="KAG5286176.1"/>
    <property type="molecule type" value="Genomic_DNA"/>
</dbReference>
<comment type="caution">
    <text evidence="1">The sequence shown here is derived from an EMBL/GenBank/DDBJ whole genome shotgun (WGS) entry which is preliminary data.</text>
</comment>